<evidence type="ECO:0000313" key="1">
    <source>
        <dbReference type="EMBL" id="KAF3451738.1"/>
    </source>
</evidence>
<accession>A0A8K0HHE2</accession>
<dbReference type="InterPro" id="IPR027949">
    <property type="entry name" value="Chloroplast_duf"/>
</dbReference>
<dbReference type="PANTHER" id="PTHR33358">
    <property type="entry name" value="F-BOX PROTEIN WITH A DOMAIN PROTEIN"/>
    <property type="match status" value="1"/>
</dbReference>
<sequence>MASLTSTLMLSSSSSQCSFKRINASLQLPELPKDHFTAVKTQTRKMVQGLNYLKVVDRFTNTTPVIEKNNVATTSKNDKLSYNESSSTSTITAQFYAILEAVVDRVEMHRNLGEQRDNWNSLLLNSINMITLTASTMAGVAAATTVGAGIPLLAFKLSSTLLFSAATGMLLVMNKIQPSQLVEEQRNAARLFRQLQGQIQTTLALRSPTEQDVKDTMEKVLALDKAFPLPLIGVMLEKFPETFEPAVWWPQNQIQRSRNKSSTTSRDEKNGWSEELEAEMREIVEVVKEKDREDYERLGNLLLKINKSLAIAGPLLTGIAAVSSPFVGNGSWATVVAVTAGALASAVNAFEHGGQVGMVIEMYRNSAGFFKLMEDSIEATLEESDVARRENGELFRMKVALELGRSFPQLKDIAAKSASSRLDGTAIDEFASKLF</sequence>
<evidence type="ECO:0000313" key="2">
    <source>
        <dbReference type="Proteomes" id="UP000796880"/>
    </source>
</evidence>
<gene>
    <name evidence="1" type="ORF">FNV43_RR07834</name>
</gene>
<proteinExistence type="predicted"/>
<name>A0A8K0HHE2_9ROSA</name>
<organism evidence="1 2">
    <name type="scientific">Rhamnella rubrinervis</name>
    <dbReference type="NCBI Taxonomy" id="2594499"/>
    <lineage>
        <taxon>Eukaryota</taxon>
        <taxon>Viridiplantae</taxon>
        <taxon>Streptophyta</taxon>
        <taxon>Embryophyta</taxon>
        <taxon>Tracheophyta</taxon>
        <taxon>Spermatophyta</taxon>
        <taxon>Magnoliopsida</taxon>
        <taxon>eudicotyledons</taxon>
        <taxon>Gunneridae</taxon>
        <taxon>Pentapetalae</taxon>
        <taxon>rosids</taxon>
        <taxon>fabids</taxon>
        <taxon>Rosales</taxon>
        <taxon>Rhamnaceae</taxon>
        <taxon>rhamnoid group</taxon>
        <taxon>Rhamneae</taxon>
        <taxon>Rhamnella</taxon>
    </lineage>
</organism>
<dbReference type="Pfam" id="PF14476">
    <property type="entry name" value="Chloroplast_duf"/>
    <property type="match status" value="1"/>
</dbReference>
<keyword evidence="2" id="KW-1185">Reference proteome</keyword>
<dbReference type="Proteomes" id="UP000796880">
    <property type="component" value="Unassembled WGS sequence"/>
</dbReference>
<dbReference type="EMBL" id="VOIH02000003">
    <property type="protein sequence ID" value="KAF3451738.1"/>
    <property type="molecule type" value="Genomic_DNA"/>
</dbReference>
<dbReference type="OrthoDB" id="1897643at2759"/>
<protein>
    <submittedName>
        <fullName evidence="1">Uncharacterized protein</fullName>
    </submittedName>
</protein>
<dbReference type="AlphaFoldDB" id="A0A8K0HHE2"/>
<comment type="caution">
    <text evidence="1">The sequence shown here is derived from an EMBL/GenBank/DDBJ whole genome shotgun (WGS) entry which is preliminary data.</text>
</comment>
<reference evidence="1" key="1">
    <citation type="submission" date="2020-03" db="EMBL/GenBank/DDBJ databases">
        <title>A high-quality chromosome-level genome assembly of a woody plant with both climbing and erect habits, Rhamnella rubrinervis.</title>
        <authorList>
            <person name="Lu Z."/>
            <person name="Yang Y."/>
            <person name="Zhu X."/>
            <person name="Sun Y."/>
        </authorList>
    </citation>
    <scope>NUCLEOTIDE SEQUENCE</scope>
    <source>
        <strain evidence="1">BYM</strain>
        <tissue evidence="1">Leaf</tissue>
    </source>
</reference>
<dbReference type="PANTHER" id="PTHR33358:SF12">
    <property type="entry name" value="F-BOX PROTEIN WITH A DOMAIN PROTEIN"/>
    <property type="match status" value="1"/>
</dbReference>